<evidence type="ECO:0000256" key="1">
    <source>
        <dbReference type="ARBA" id="ARBA00023015"/>
    </source>
</evidence>
<gene>
    <name evidence="6" type="ORF">O9H85_11465</name>
</gene>
<dbReference type="SMART" id="SM00342">
    <property type="entry name" value="HTH_ARAC"/>
    <property type="match status" value="1"/>
</dbReference>
<evidence type="ECO:0000313" key="7">
    <source>
        <dbReference type="Proteomes" id="UP001527882"/>
    </source>
</evidence>
<sequence length="282" mass="32326">MESANHALMSRLLADMKPELIIAHLSKCNLDWIREPFTPEYNKIYYIYEGVGRISVGGQELFPVQGQLVFAPAGLLQSFSVTDPGHTYRMYWCHFTSNLSFMKLFELFKLSYCLDAGNPEETVQCFVRLKELHRLYQGPAKSIRVQAALLDVIALYIEDAVRLLPQTASLSNNKLSDVLRFINEHLARDIKIAELAEVAHLHPNYFVRFFKSQLGVTPMSFIYEKRLDKAKQLIRASDKTISEIAIETGFHEVFHLSKSFKKSFGLSPTEYRGLYHSNGHPF</sequence>
<dbReference type="SUPFAM" id="SSF51215">
    <property type="entry name" value="Regulatory protein AraC"/>
    <property type="match status" value="1"/>
</dbReference>
<evidence type="ECO:0000256" key="4">
    <source>
        <dbReference type="ARBA" id="ARBA00023163"/>
    </source>
</evidence>
<dbReference type="PROSITE" id="PS01124">
    <property type="entry name" value="HTH_ARAC_FAMILY_2"/>
    <property type="match status" value="1"/>
</dbReference>
<dbReference type="Proteomes" id="UP001527882">
    <property type="component" value="Unassembled WGS sequence"/>
</dbReference>
<name>A0ABT4Q877_9BACL</name>
<accession>A0ABT4Q877</accession>
<dbReference type="PANTHER" id="PTHR46796">
    <property type="entry name" value="HTH-TYPE TRANSCRIPTIONAL ACTIVATOR RHAS-RELATED"/>
    <property type="match status" value="1"/>
</dbReference>
<dbReference type="InterPro" id="IPR014710">
    <property type="entry name" value="RmlC-like_jellyroll"/>
</dbReference>
<evidence type="ECO:0000259" key="5">
    <source>
        <dbReference type="PROSITE" id="PS01124"/>
    </source>
</evidence>
<keyword evidence="4" id="KW-0804">Transcription</keyword>
<dbReference type="Pfam" id="PF12833">
    <property type="entry name" value="HTH_18"/>
    <property type="match status" value="1"/>
</dbReference>
<dbReference type="RefSeq" id="WP_269881488.1">
    <property type="nucleotide sequence ID" value="NZ_JAQAGZ010000006.1"/>
</dbReference>
<dbReference type="SUPFAM" id="SSF46689">
    <property type="entry name" value="Homeodomain-like"/>
    <property type="match status" value="2"/>
</dbReference>
<keyword evidence="2" id="KW-0238">DNA-binding</keyword>
<organism evidence="6 7">
    <name type="scientific">Paenibacillus gyeongsangnamensis</name>
    <dbReference type="NCBI Taxonomy" id="3388067"/>
    <lineage>
        <taxon>Bacteria</taxon>
        <taxon>Bacillati</taxon>
        <taxon>Bacillota</taxon>
        <taxon>Bacilli</taxon>
        <taxon>Bacillales</taxon>
        <taxon>Paenibacillaceae</taxon>
        <taxon>Paenibacillus</taxon>
    </lineage>
</organism>
<dbReference type="PANTHER" id="PTHR46796:SF6">
    <property type="entry name" value="ARAC SUBFAMILY"/>
    <property type="match status" value="1"/>
</dbReference>
<keyword evidence="7" id="KW-1185">Reference proteome</keyword>
<keyword evidence="3" id="KW-0010">Activator</keyword>
<dbReference type="InterPro" id="IPR018060">
    <property type="entry name" value="HTH_AraC"/>
</dbReference>
<dbReference type="InterPro" id="IPR018062">
    <property type="entry name" value="HTH_AraC-typ_CS"/>
</dbReference>
<reference evidence="6 7" key="1">
    <citation type="submission" date="2022-12" db="EMBL/GenBank/DDBJ databases">
        <title>Draft genome sequence of Paenibacillus sp. dW9.</title>
        <authorList>
            <person name="Choi E.-W."/>
            <person name="Kim D.-U."/>
        </authorList>
    </citation>
    <scope>NUCLEOTIDE SEQUENCE [LARGE SCALE GENOMIC DNA]</scope>
    <source>
        <strain evidence="7">dW9</strain>
    </source>
</reference>
<dbReference type="PROSITE" id="PS00041">
    <property type="entry name" value="HTH_ARAC_FAMILY_1"/>
    <property type="match status" value="1"/>
</dbReference>
<proteinExistence type="predicted"/>
<dbReference type="Gene3D" id="2.60.120.10">
    <property type="entry name" value="Jelly Rolls"/>
    <property type="match status" value="1"/>
</dbReference>
<evidence type="ECO:0000313" key="6">
    <source>
        <dbReference type="EMBL" id="MCZ8513029.1"/>
    </source>
</evidence>
<dbReference type="InterPro" id="IPR050204">
    <property type="entry name" value="AraC_XylS_family_regulators"/>
</dbReference>
<evidence type="ECO:0000256" key="2">
    <source>
        <dbReference type="ARBA" id="ARBA00023125"/>
    </source>
</evidence>
<dbReference type="InterPro" id="IPR037923">
    <property type="entry name" value="HTH-like"/>
</dbReference>
<dbReference type="Gene3D" id="1.10.10.60">
    <property type="entry name" value="Homeodomain-like"/>
    <property type="match status" value="2"/>
</dbReference>
<feature type="domain" description="HTH araC/xylS-type" evidence="5">
    <location>
        <begin position="176"/>
        <end position="274"/>
    </location>
</feature>
<comment type="caution">
    <text evidence="6">The sequence shown here is derived from an EMBL/GenBank/DDBJ whole genome shotgun (WGS) entry which is preliminary data.</text>
</comment>
<protein>
    <submittedName>
        <fullName evidence="6">AraC family transcriptional regulator</fullName>
    </submittedName>
</protein>
<dbReference type="EMBL" id="JAQAGZ010000006">
    <property type="protein sequence ID" value="MCZ8513029.1"/>
    <property type="molecule type" value="Genomic_DNA"/>
</dbReference>
<keyword evidence="1" id="KW-0805">Transcription regulation</keyword>
<dbReference type="InterPro" id="IPR009057">
    <property type="entry name" value="Homeodomain-like_sf"/>
</dbReference>
<evidence type="ECO:0000256" key="3">
    <source>
        <dbReference type="ARBA" id="ARBA00023159"/>
    </source>
</evidence>